<reference evidence="2" key="1">
    <citation type="submission" date="2016-08" db="EMBL/GenBank/DDBJ databases">
        <authorList>
            <person name="Varghese N."/>
            <person name="Submissions Spin"/>
        </authorList>
    </citation>
    <scope>NUCLEOTIDE SEQUENCE [LARGE SCALE GENOMIC DNA]</scope>
    <source>
        <strain evidence="2">HAMBI 2975</strain>
    </source>
</reference>
<dbReference type="AlphaFoldDB" id="A0A1C3U4R2"/>
<protein>
    <submittedName>
        <fullName evidence="1">Uncharacterized protein</fullName>
    </submittedName>
</protein>
<organism evidence="1 2">
    <name type="scientific">Rhizobium multihospitium</name>
    <dbReference type="NCBI Taxonomy" id="410764"/>
    <lineage>
        <taxon>Bacteria</taxon>
        <taxon>Pseudomonadati</taxon>
        <taxon>Pseudomonadota</taxon>
        <taxon>Alphaproteobacteria</taxon>
        <taxon>Hyphomicrobiales</taxon>
        <taxon>Rhizobiaceae</taxon>
        <taxon>Rhizobium/Agrobacterium group</taxon>
        <taxon>Rhizobium</taxon>
    </lineage>
</organism>
<evidence type="ECO:0000313" key="2">
    <source>
        <dbReference type="Proteomes" id="UP000199101"/>
    </source>
</evidence>
<name>A0A1C3U4R2_9HYPH</name>
<accession>A0A1C3U4R2</accession>
<dbReference type="Proteomes" id="UP000199101">
    <property type="component" value="Unassembled WGS sequence"/>
</dbReference>
<proteinExistence type="predicted"/>
<evidence type="ECO:0000313" key="1">
    <source>
        <dbReference type="EMBL" id="SCB10452.1"/>
    </source>
</evidence>
<gene>
    <name evidence="1" type="ORF">GA0061103_1506</name>
</gene>
<dbReference type="EMBL" id="FMAG01000001">
    <property type="protein sequence ID" value="SCB10452.1"/>
    <property type="molecule type" value="Genomic_DNA"/>
</dbReference>
<sequence>MLRSLMTMAGLFTCVTCEQYVFRLRSERLKSKSLANPHLTGITLRY</sequence>
<keyword evidence="2" id="KW-1185">Reference proteome</keyword>